<dbReference type="OrthoDB" id="4920779at2759"/>
<dbReference type="Pfam" id="PF00550">
    <property type="entry name" value="PP-binding"/>
    <property type="match status" value="1"/>
</dbReference>
<keyword evidence="2" id="KW-0597">Phosphoprotein</keyword>
<dbReference type="EMBL" id="JANBPT010000201">
    <property type="protein sequence ID" value="KAJ1925920.1"/>
    <property type="molecule type" value="Genomic_DNA"/>
</dbReference>
<dbReference type="AlphaFoldDB" id="A0A9W8AG67"/>
<dbReference type="Pfam" id="PF00501">
    <property type="entry name" value="AMP-binding"/>
    <property type="match status" value="1"/>
</dbReference>
<evidence type="ECO:0000313" key="5">
    <source>
        <dbReference type="EMBL" id="KAJ1925920.1"/>
    </source>
</evidence>
<evidence type="ECO:0000256" key="1">
    <source>
        <dbReference type="ARBA" id="ARBA00022450"/>
    </source>
</evidence>
<keyword evidence="6" id="KW-1185">Reference proteome</keyword>
<dbReference type="GO" id="GO:0044550">
    <property type="term" value="P:secondary metabolite biosynthetic process"/>
    <property type="evidence" value="ECO:0007669"/>
    <property type="project" value="TreeGrafter"/>
</dbReference>
<dbReference type="NCBIfam" id="TIGR01733">
    <property type="entry name" value="AA-adenyl-dom"/>
    <property type="match status" value="1"/>
</dbReference>
<reference evidence="5" key="1">
    <citation type="submission" date="2022-07" db="EMBL/GenBank/DDBJ databases">
        <title>Phylogenomic reconstructions and comparative analyses of Kickxellomycotina fungi.</title>
        <authorList>
            <person name="Reynolds N.K."/>
            <person name="Stajich J.E."/>
            <person name="Barry K."/>
            <person name="Grigoriev I.V."/>
            <person name="Crous P."/>
            <person name="Smith M.E."/>
        </authorList>
    </citation>
    <scope>NUCLEOTIDE SEQUENCE</scope>
    <source>
        <strain evidence="5">RSA 861</strain>
    </source>
</reference>
<dbReference type="SUPFAM" id="SSF47336">
    <property type="entry name" value="ACP-like"/>
    <property type="match status" value="1"/>
</dbReference>
<dbReference type="InterPro" id="IPR045851">
    <property type="entry name" value="AMP-bd_C_sf"/>
</dbReference>
<evidence type="ECO:0000313" key="6">
    <source>
        <dbReference type="Proteomes" id="UP001150569"/>
    </source>
</evidence>
<dbReference type="InterPro" id="IPR000873">
    <property type="entry name" value="AMP-dep_synth/lig_dom"/>
</dbReference>
<dbReference type="InterPro" id="IPR010071">
    <property type="entry name" value="AA_adenyl_dom"/>
</dbReference>
<dbReference type="GO" id="GO:0016874">
    <property type="term" value="F:ligase activity"/>
    <property type="evidence" value="ECO:0007669"/>
    <property type="project" value="UniProtKB-KW"/>
</dbReference>
<feature type="non-terminal residue" evidence="5">
    <location>
        <position position="851"/>
    </location>
</feature>
<dbReference type="Gene3D" id="1.10.1200.10">
    <property type="entry name" value="ACP-like"/>
    <property type="match status" value="1"/>
</dbReference>
<dbReference type="PRINTS" id="PR00154">
    <property type="entry name" value="AMPBINDING"/>
</dbReference>
<dbReference type="Gene3D" id="3.40.50.12780">
    <property type="entry name" value="N-terminal domain of ligase-like"/>
    <property type="match status" value="1"/>
</dbReference>
<dbReference type="Gene3D" id="3.30.300.30">
    <property type="match status" value="1"/>
</dbReference>
<dbReference type="GO" id="GO:0043041">
    <property type="term" value="P:amino acid activation for nonribosomal peptide biosynthetic process"/>
    <property type="evidence" value="ECO:0007669"/>
    <property type="project" value="TreeGrafter"/>
</dbReference>
<evidence type="ECO:0000259" key="4">
    <source>
        <dbReference type="PROSITE" id="PS50075"/>
    </source>
</evidence>
<sequence>MFSSQDSCHLKPIVCADGPPSTTVIPLAKPVHPKPGNGQISATIPLRTTTVDVTTLCKVVWGILLARYAGTVDIAFGYYHVPAPPSGSKAAAKDLSVCTLCLDPTTKLVAALGTPLTEPNHPLRHHEWALPTDFQGKLETILAIEDAMFQECEPNAGINTLSAQSAMTRATLVVTCRVDRGCLTVHIAFNQSQVTEGAVQGLGWQFCTVAPIVAKAAEGLKLLTSPTIANVTWVSKVERQRLLQFAGTISHPDAVSPPVHHLVSEWASRTPAGVALEYEGRTVTYAEFDCLTSALAHRLVHHCGARPEVRIALLLPKSIEFFVALFAVLKSGAAYIPIDPEYPEERIRYILEDGAASLILAKLETRSRLPTGQTCPVLLVDTLSGSVPDETSTGTPLAFHHSQPADLAYIIYTSGTTGQPKGVMVEHGNLSSFAAEPTHLEFYRPGNRELLAYAIGFDALLWPTLKSLCYGGTLVLPGTDLLSDLASAHTTSVTPSFLARLCPADFPMLRGVVSGGEPCTRHLVDTWSRHCHFSNAYGPSETTVANFSAALEAGDPVTVGRPTRNVLAYIVDENLDLVPVGAPGQLLIGGLGVARGYCNLPDLTAQKFIANPFGPGRVYLTGDKARWLLNGHVDILGRLDHQIKLRGFRIELEEVEAASTSYSTVQLAVATVQADRLVLFVEPESVNTAVLLDHLRTRLTKFMMPDHVVPVARLPLTANGKVDRRALSEFTVPTPVTTLTEPHGFTDLELRLREAWAQVLQLPAERIGPSDDFFRIGGDSISAILLVSKCQQLGYKAAVPLIYEYRQLRALTARLIPLATATSKTNQRQVQGPVDLTPIQRWFFTLAMRNL</sequence>
<dbReference type="InterPro" id="IPR025110">
    <property type="entry name" value="AMP-bd_C"/>
</dbReference>
<dbReference type="GO" id="GO:0031177">
    <property type="term" value="F:phosphopantetheine binding"/>
    <property type="evidence" value="ECO:0007669"/>
    <property type="project" value="InterPro"/>
</dbReference>
<keyword evidence="1" id="KW-0596">Phosphopantetheine</keyword>
<name>A0A9W8AG67_9FUNG</name>
<accession>A0A9W8AG67</accession>
<dbReference type="PANTHER" id="PTHR45527">
    <property type="entry name" value="NONRIBOSOMAL PEPTIDE SYNTHETASE"/>
    <property type="match status" value="1"/>
</dbReference>
<evidence type="ECO:0000256" key="2">
    <source>
        <dbReference type="ARBA" id="ARBA00022553"/>
    </source>
</evidence>
<dbReference type="PROSITE" id="PS00455">
    <property type="entry name" value="AMP_BINDING"/>
    <property type="match status" value="1"/>
</dbReference>
<dbReference type="GO" id="GO:0005737">
    <property type="term" value="C:cytoplasm"/>
    <property type="evidence" value="ECO:0007669"/>
    <property type="project" value="TreeGrafter"/>
</dbReference>
<proteinExistence type="predicted"/>
<dbReference type="CDD" id="cd05930">
    <property type="entry name" value="A_NRPS"/>
    <property type="match status" value="1"/>
</dbReference>
<dbReference type="InterPro" id="IPR042099">
    <property type="entry name" value="ANL_N_sf"/>
</dbReference>
<organism evidence="5 6">
    <name type="scientific">Tieghemiomyces parasiticus</name>
    <dbReference type="NCBI Taxonomy" id="78921"/>
    <lineage>
        <taxon>Eukaryota</taxon>
        <taxon>Fungi</taxon>
        <taxon>Fungi incertae sedis</taxon>
        <taxon>Zoopagomycota</taxon>
        <taxon>Kickxellomycotina</taxon>
        <taxon>Dimargaritomycetes</taxon>
        <taxon>Dimargaritales</taxon>
        <taxon>Dimargaritaceae</taxon>
        <taxon>Tieghemiomyces</taxon>
    </lineage>
</organism>
<dbReference type="FunFam" id="3.40.50.980:FF:000001">
    <property type="entry name" value="Non-ribosomal peptide synthetase"/>
    <property type="match status" value="1"/>
</dbReference>
<feature type="domain" description="Carrier" evidence="4">
    <location>
        <begin position="743"/>
        <end position="819"/>
    </location>
</feature>
<dbReference type="SUPFAM" id="SSF56801">
    <property type="entry name" value="Acetyl-CoA synthetase-like"/>
    <property type="match status" value="1"/>
</dbReference>
<dbReference type="SMART" id="SM00823">
    <property type="entry name" value="PKS_PP"/>
    <property type="match status" value="1"/>
</dbReference>
<evidence type="ECO:0000256" key="3">
    <source>
        <dbReference type="ARBA" id="ARBA00022598"/>
    </source>
</evidence>
<dbReference type="PROSITE" id="PS50075">
    <property type="entry name" value="CARRIER"/>
    <property type="match status" value="1"/>
</dbReference>
<dbReference type="InterPro" id="IPR009081">
    <property type="entry name" value="PP-bd_ACP"/>
</dbReference>
<protein>
    <recommendedName>
        <fullName evidence="4">Carrier domain-containing protein</fullName>
    </recommendedName>
</protein>
<dbReference type="PANTHER" id="PTHR45527:SF1">
    <property type="entry name" value="FATTY ACID SYNTHASE"/>
    <property type="match status" value="1"/>
</dbReference>
<gene>
    <name evidence="5" type="ORF">IWQ60_004260</name>
</gene>
<dbReference type="InterPro" id="IPR020459">
    <property type="entry name" value="AMP-binding"/>
</dbReference>
<comment type="caution">
    <text evidence="5">The sequence shown here is derived from an EMBL/GenBank/DDBJ whole genome shotgun (WGS) entry which is preliminary data.</text>
</comment>
<dbReference type="InterPro" id="IPR020806">
    <property type="entry name" value="PKS_PP-bd"/>
</dbReference>
<dbReference type="InterPro" id="IPR020845">
    <property type="entry name" value="AMP-binding_CS"/>
</dbReference>
<keyword evidence="3" id="KW-0436">Ligase</keyword>
<dbReference type="Proteomes" id="UP001150569">
    <property type="component" value="Unassembled WGS sequence"/>
</dbReference>
<dbReference type="InterPro" id="IPR036736">
    <property type="entry name" value="ACP-like_sf"/>
</dbReference>
<dbReference type="Pfam" id="PF13193">
    <property type="entry name" value="AMP-binding_C"/>
    <property type="match status" value="1"/>
</dbReference>